<protein>
    <submittedName>
        <fullName evidence="1">Uncharacterized protein</fullName>
    </submittedName>
</protein>
<gene>
    <name evidence="1" type="ORF">M438DRAFT_359405</name>
</gene>
<dbReference type="RefSeq" id="XP_029755941.1">
    <property type="nucleotide sequence ID" value="XM_029907336.1"/>
</dbReference>
<dbReference type="EMBL" id="KL585003">
    <property type="protein sequence ID" value="KEQ79754.1"/>
    <property type="molecule type" value="Genomic_DNA"/>
</dbReference>
<dbReference type="GeneID" id="40749642"/>
<sequence length="218" mass="24242">MTVLETNISNDKEASTSSASRSRVHGPCLAYYLGKECLGTSRWRGDMLWRPRWRESDHKAGRSKACMTVGQSGVMYSVFVRSKDCQSTSELRRALLWVGLKFASRLLTANILEDEKDNRLCCSRFLVSEDLGTSHEGFHGSCHDSRVIPALRLCSVSLMAHQSPTVVNRGLDAKGQSVHSFGLKKRSLFKPFPGPTLVDVERDPQGFFRGVSSSSTPR</sequence>
<organism evidence="1 2">
    <name type="scientific">Aureobasidium pullulans EXF-150</name>
    <dbReference type="NCBI Taxonomy" id="1043002"/>
    <lineage>
        <taxon>Eukaryota</taxon>
        <taxon>Fungi</taxon>
        <taxon>Dikarya</taxon>
        <taxon>Ascomycota</taxon>
        <taxon>Pezizomycotina</taxon>
        <taxon>Dothideomycetes</taxon>
        <taxon>Dothideomycetidae</taxon>
        <taxon>Dothideales</taxon>
        <taxon>Saccotheciaceae</taxon>
        <taxon>Aureobasidium</taxon>
    </lineage>
</organism>
<accession>A0A074X7M6</accession>
<evidence type="ECO:0000313" key="1">
    <source>
        <dbReference type="EMBL" id="KEQ79754.1"/>
    </source>
</evidence>
<proteinExistence type="predicted"/>
<name>A0A074X7M6_AURPU</name>
<dbReference type="HOGENOM" id="CLU_1266649_0_0_1"/>
<dbReference type="Proteomes" id="UP000030706">
    <property type="component" value="Unassembled WGS sequence"/>
</dbReference>
<dbReference type="AlphaFoldDB" id="A0A074X7M6"/>
<keyword evidence="2" id="KW-1185">Reference proteome</keyword>
<reference evidence="1 2" key="1">
    <citation type="journal article" date="2014" name="BMC Genomics">
        <title>Genome sequencing of four Aureobasidium pullulans varieties: biotechnological potential, stress tolerance, and description of new species.</title>
        <authorList>
            <person name="Gostin Ar C."/>
            <person name="Ohm R.A."/>
            <person name="Kogej T."/>
            <person name="Sonjak S."/>
            <person name="Turk M."/>
            <person name="Zajc J."/>
            <person name="Zalar P."/>
            <person name="Grube M."/>
            <person name="Sun H."/>
            <person name="Han J."/>
            <person name="Sharma A."/>
            <person name="Chiniquy J."/>
            <person name="Ngan C.Y."/>
            <person name="Lipzen A."/>
            <person name="Barry K."/>
            <person name="Grigoriev I.V."/>
            <person name="Gunde-Cimerman N."/>
        </authorList>
    </citation>
    <scope>NUCLEOTIDE SEQUENCE [LARGE SCALE GENOMIC DNA]</scope>
    <source>
        <strain evidence="1 2">EXF-150</strain>
    </source>
</reference>
<evidence type="ECO:0000313" key="2">
    <source>
        <dbReference type="Proteomes" id="UP000030706"/>
    </source>
</evidence>